<sequence length="94" mass="10459">MNILTVCGNGIGSSLMLAMKIEEICKENEIAANVESTDFNSAQGKKADLIVTVKELAEQFEGRDVAVVRSYINKKKITEDVLEIIKQKDEELKK</sequence>
<dbReference type="InterPro" id="IPR036095">
    <property type="entry name" value="PTS_EIIB-like_sf"/>
</dbReference>
<organism evidence="3 4">
    <name type="scientific">Clostridium sporogenes</name>
    <dbReference type="NCBI Taxonomy" id="1509"/>
    <lineage>
        <taxon>Bacteria</taxon>
        <taxon>Bacillati</taxon>
        <taxon>Bacillota</taxon>
        <taxon>Clostridia</taxon>
        <taxon>Eubacteriales</taxon>
        <taxon>Clostridiaceae</taxon>
        <taxon>Clostridium</taxon>
    </lineage>
</organism>
<dbReference type="Proteomes" id="UP000182204">
    <property type="component" value="Chromosome"/>
</dbReference>
<dbReference type="STRING" id="413999.CBO2151"/>
<keyword evidence="1" id="KW-0808">Transferase</keyword>
<name>A0A1L3NFG0_CLOSG</name>
<dbReference type="RefSeq" id="WP_072587135.1">
    <property type="nucleotide sequence ID" value="NZ_CP013243.1"/>
</dbReference>
<dbReference type="GO" id="GO:0008982">
    <property type="term" value="F:protein-N(PI)-phosphohistidine-sugar phosphotransferase activity"/>
    <property type="evidence" value="ECO:0007669"/>
    <property type="project" value="InterPro"/>
</dbReference>
<accession>A0A1L3NFG0</accession>
<gene>
    <name evidence="3" type="ORF">NPD5_4107</name>
</gene>
<dbReference type="PROSITE" id="PS51099">
    <property type="entry name" value="PTS_EIIB_TYPE_2"/>
    <property type="match status" value="1"/>
</dbReference>
<dbReference type="AlphaFoldDB" id="A0A1L3NFG0"/>
<feature type="domain" description="PTS EIIB type-2" evidence="2">
    <location>
        <begin position="1"/>
        <end position="89"/>
    </location>
</feature>
<dbReference type="GO" id="GO:0009401">
    <property type="term" value="P:phosphoenolpyruvate-dependent sugar phosphotransferase system"/>
    <property type="evidence" value="ECO:0007669"/>
    <property type="project" value="InterPro"/>
</dbReference>
<dbReference type="InterPro" id="IPR013011">
    <property type="entry name" value="PTS_EIIB_2"/>
</dbReference>
<dbReference type="SUPFAM" id="SSF52794">
    <property type="entry name" value="PTS system IIB component-like"/>
    <property type="match status" value="1"/>
</dbReference>
<protein>
    <submittedName>
        <fullName evidence="3">PTS system, Lactose/Cellobiose specific IIB subunit</fullName>
    </submittedName>
</protein>
<dbReference type="Pfam" id="PF02302">
    <property type="entry name" value="PTS_IIB"/>
    <property type="match status" value="1"/>
</dbReference>
<dbReference type="eggNOG" id="COG3414">
    <property type="taxonomic scope" value="Bacteria"/>
</dbReference>
<dbReference type="CDD" id="cd05563">
    <property type="entry name" value="PTS_IIB_ascorbate"/>
    <property type="match status" value="1"/>
</dbReference>
<evidence type="ECO:0000313" key="3">
    <source>
        <dbReference type="EMBL" id="APH14844.1"/>
    </source>
</evidence>
<reference evidence="3 4" key="1">
    <citation type="submission" date="2015-11" db="EMBL/GenBank/DDBJ databases">
        <authorList>
            <person name="Hill K.K."/>
            <person name="Shirey T.B."/>
            <person name="Raphael B."/>
            <person name="Daligault H.E."/>
            <person name="Davenport K.W."/>
            <person name="Bruce D.C."/>
            <person name="Foley B.T."/>
            <person name="Johnson S.L."/>
        </authorList>
    </citation>
    <scope>NUCLEOTIDE SEQUENCE [LARGE SCALE GENOMIC DNA]</scope>
    <source>
        <strain evidence="3 4">CDC_1632</strain>
    </source>
</reference>
<proteinExistence type="predicted"/>
<evidence type="ECO:0000256" key="1">
    <source>
        <dbReference type="ARBA" id="ARBA00022679"/>
    </source>
</evidence>
<evidence type="ECO:0000313" key="4">
    <source>
        <dbReference type="Proteomes" id="UP000182204"/>
    </source>
</evidence>
<dbReference type="InterPro" id="IPR003501">
    <property type="entry name" value="PTS_EIIB_2/3"/>
</dbReference>
<evidence type="ECO:0000259" key="2">
    <source>
        <dbReference type="PROSITE" id="PS51099"/>
    </source>
</evidence>
<dbReference type="Gene3D" id="3.40.50.2300">
    <property type="match status" value="1"/>
</dbReference>
<dbReference type="EMBL" id="CP013243">
    <property type="protein sequence ID" value="APH14844.1"/>
    <property type="molecule type" value="Genomic_DNA"/>
</dbReference>